<feature type="chain" id="PRO_5042315773" description="Peptidyl-prolyl cis-trans isomerase" evidence="5">
    <location>
        <begin position="27"/>
        <end position="220"/>
    </location>
</feature>
<dbReference type="InterPro" id="IPR020892">
    <property type="entry name" value="Cyclophilin-type_PPIase_CS"/>
</dbReference>
<keyword evidence="4 5" id="KW-0413">Isomerase</keyword>
<sequence>MARSLFPLLAAVLVAIMFLLSPQAEAAKGPVITHKVYFDVEHGGKPLGRVVMGLYGKTVPKTVENFRALAAGKNAEGEDLGFGFQGSSFHRIIKNFMIQGGDFTRGDGTGGKSIYGAKFPDENFKLKHTGPGVLSMANSGKDTNGSQFFICTIKTNWLDGRHVVFGHVIEGMDVVYAMENVKTGRGDKPAEAVTIAASGELPIEHEVDEEGNQVPFRIEL</sequence>
<dbReference type="InterPro" id="IPR002130">
    <property type="entry name" value="Cyclophilin-type_PPIase_dom"/>
</dbReference>
<proteinExistence type="inferred from homology"/>
<dbReference type="SUPFAM" id="SSF50891">
    <property type="entry name" value="Cyclophilin-like"/>
    <property type="match status" value="1"/>
</dbReference>
<gene>
    <name evidence="7" type="ORF">CI109_103708</name>
</gene>
<reference evidence="7" key="2">
    <citation type="submission" date="2024-01" db="EMBL/GenBank/DDBJ databases">
        <title>Comparative genomics of Cryptococcus and Kwoniella reveals pathogenesis evolution and contrasting modes of karyotype evolution via chromosome fusion or intercentromeric recombination.</title>
        <authorList>
            <person name="Coelho M.A."/>
            <person name="David-Palma M."/>
            <person name="Shea T."/>
            <person name="Bowers K."/>
            <person name="McGinley-Smith S."/>
            <person name="Mohammad A.W."/>
            <person name="Gnirke A."/>
            <person name="Yurkov A.M."/>
            <person name="Nowrousian M."/>
            <person name="Sun S."/>
            <person name="Cuomo C.A."/>
            <person name="Heitman J."/>
        </authorList>
    </citation>
    <scope>NUCLEOTIDE SEQUENCE</scope>
    <source>
        <strain evidence="7">CBS 12478</strain>
    </source>
</reference>
<dbReference type="InterPro" id="IPR029000">
    <property type="entry name" value="Cyclophilin-like_dom_sf"/>
</dbReference>
<dbReference type="PANTHER" id="PTHR11071:SF561">
    <property type="entry name" value="PEPTIDYL-PROLYL CIS-TRANS ISOMERASE D-RELATED"/>
    <property type="match status" value="1"/>
</dbReference>
<reference evidence="7" key="1">
    <citation type="submission" date="2017-08" db="EMBL/GenBank/DDBJ databases">
        <authorList>
            <person name="Cuomo C."/>
            <person name="Billmyre B."/>
            <person name="Heitman J."/>
        </authorList>
    </citation>
    <scope>NUCLEOTIDE SEQUENCE</scope>
    <source>
        <strain evidence="7">CBS 12478</strain>
    </source>
</reference>
<evidence type="ECO:0000256" key="2">
    <source>
        <dbReference type="ARBA" id="ARBA00023110"/>
    </source>
</evidence>
<dbReference type="GO" id="GO:0006457">
    <property type="term" value="P:protein folding"/>
    <property type="evidence" value="ECO:0007669"/>
    <property type="project" value="InterPro"/>
</dbReference>
<organism evidence="7 8">
    <name type="scientific">Kwoniella shandongensis</name>
    <dbReference type="NCBI Taxonomy" id="1734106"/>
    <lineage>
        <taxon>Eukaryota</taxon>
        <taxon>Fungi</taxon>
        <taxon>Dikarya</taxon>
        <taxon>Basidiomycota</taxon>
        <taxon>Agaricomycotina</taxon>
        <taxon>Tremellomycetes</taxon>
        <taxon>Tremellales</taxon>
        <taxon>Cryptococcaceae</taxon>
        <taxon>Kwoniella</taxon>
    </lineage>
</organism>
<evidence type="ECO:0000256" key="4">
    <source>
        <dbReference type="ARBA" id="ARBA00023235"/>
    </source>
</evidence>
<dbReference type="KEGG" id="ksn:43585896"/>
<dbReference type="Pfam" id="PF00160">
    <property type="entry name" value="Pro_isomerase"/>
    <property type="match status" value="1"/>
</dbReference>
<dbReference type="PROSITE" id="PS50072">
    <property type="entry name" value="CSA_PPIASE_2"/>
    <property type="match status" value="1"/>
</dbReference>
<comment type="catalytic activity">
    <reaction evidence="1 5">
        <text>[protein]-peptidylproline (omega=180) = [protein]-peptidylproline (omega=0)</text>
        <dbReference type="Rhea" id="RHEA:16237"/>
        <dbReference type="Rhea" id="RHEA-COMP:10747"/>
        <dbReference type="Rhea" id="RHEA-COMP:10748"/>
        <dbReference type="ChEBI" id="CHEBI:83833"/>
        <dbReference type="ChEBI" id="CHEBI:83834"/>
        <dbReference type="EC" id="5.2.1.8"/>
    </reaction>
</comment>
<keyword evidence="8" id="KW-1185">Reference proteome</keyword>
<keyword evidence="5" id="KW-0732">Signal</keyword>
<comment type="function">
    <text evidence="5">PPIases accelerate the folding of proteins. It catalyzes the cis-trans isomerization of proline imidic peptide bonds in oligopeptides.</text>
</comment>
<dbReference type="GO" id="GO:0000324">
    <property type="term" value="C:fungal-type vacuole"/>
    <property type="evidence" value="ECO:0007669"/>
    <property type="project" value="TreeGrafter"/>
</dbReference>
<dbReference type="GeneID" id="43585896"/>
<accession>A0AAJ8MVR6</accession>
<evidence type="ECO:0000256" key="1">
    <source>
        <dbReference type="ARBA" id="ARBA00000971"/>
    </source>
</evidence>
<dbReference type="GO" id="GO:0016018">
    <property type="term" value="F:cyclosporin A binding"/>
    <property type="evidence" value="ECO:0007669"/>
    <property type="project" value="TreeGrafter"/>
</dbReference>
<name>A0AAJ8MVR6_9TREE</name>
<keyword evidence="3" id="KW-0325">Glycoprotein</keyword>
<dbReference type="EC" id="5.2.1.8" evidence="5"/>
<feature type="domain" description="PPIase cyclophilin-type" evidence="6">
    <location>
        <begin position="37"/>
        <end position="200"/>
    </location>
</feature>
<feature type="signal peptide" evidence="5">
    <location>
        <begin position="1"/>
        <end position="26"/>
    </location>
</feature>
<dbReference type="GO" id="GO:0003755">
    <property type="term" value="F:peptidyl-prolyl cis-trans isomerase activity"/>
    <property type="evidence" value="ECO:0007669"/>
    <property type="project" value="UniProtKB-UniRule"/>
</dbReference>
<comment type="similarity">
    <text evidence="5">Belongs to the cyclophilin-type PPIase family.</text>
</comment>
<dbReference type="Proteomes" id="UP000322225">
    <property type="component" value="Chromosome 6"/>
</dbReference>
<evidence type="ECO:0000313" key="7">
    <source>
        <dbReference type="EMBL" id="WWD19250.1"/>
    </source>
</evidence>
<evidence type="ECO:0000259" key="6">
    <source>
        <dbReference type="PROSITE" id="PS50072"/>
    </source>
</evidence>
<evidence type="ECO:0000313" key="8">
    <source>
        <dbReference type="Proteomes" id="UP000322225"/>
    </source>
</evidence>
<dbReference type="RefSeq" id="XP_031863951.2">
    <property type="nucleotide sequence ID" value="XM_032001788.2"/>
</dbReference>
<evidence type="ECO:0000256" key="5">
    <source>
        <dbReference type="RuleBase" id="RU363019"/>
    </source>
</evidence>
<dbReference type="PANTHER" id="PTHR11071">
    <property type="entry name" value="PEPTIDYL-PROLYL CIS-TRANS ISOMERASE"/>
    <property type="match status" value="1"/>
</dbReference>
<protein>
    <recommendedName>
        <fullName evidence="5">Peptidyl-prolyl cis-trans isomerase</fullName>
        <shortName evidence="5">PPIase</shortName>
        <ecNumber evidence="5">5.2.1.8</ecNumber>
    </recommendedName>
</protein>
<dbReference type="PRINTS" id="PR00153">
    <property type="entry name" value="CSAPPISMRASE"/>
</dbReference>
<dbReference type="PROSITE" id="PS00170">
    <property type="entry name" value="CSA_PPIASE_1"/>
    <property type="match status" value="1"/>
</dbReference>
<dbReference type="CDD" id="cd01926">
    <property type="entry name" value="cyclophilin_ABH_like"/>
    <property type="match status" value="1"/>
</dbReference>
<dbReference type="FunFam" id="2.40.100.10:FF:000001">
    <property type="entry name" value="Peptidyl-prolyl cis-trans isomerase"/>
    <property type="match status" value="1"/>
</dbReference>
<evidence type="ECO:0000256" key="3">
    <source>
        <dbReference type="ARBA" id="ARBA00023180"/>
    </source>
</evidence>
<dbReference type="GO" id="GO:0005783">
    <property type="term" value="C:endoplasmic reticulum"/>
    <property type="evidence" value="ECO:0007669"/>
    <property type="project" value="TreeGrafter"/>
</dbReference>
<dbReference type="EMBL" id="CP144056">
    <property type="protein sequence ID" value="WWD19250.1"/>
    <property type="molecule type" value="Genomic_DNA"/>
</dbReference>
<dbReference type="AlphaFoldDB" id="A0AAJ8MVR6"/>
<keyword evidence="2 5" id="KW-0697">Rotamase</keyword>
<dbReference type="Gene3D" id="2.40.100.10">
    <property type="entry name" value="Cyclophilin-like"/>
    <property type="match status" value="1"/>
</dbReference>